<organism evidence="3 4">
    <name type="scientific">Bordetella avium (strain 197N)</name>
    <dbReference type="NCBI Taxonomy" id="360910"/>
    <lineage>
        <taxon>Bacteria</taxon>
        <taxon>Pseudomonadati</taxon>
        <taxon>Pseudomonadota</taxon>
        <taxon>Betaproteobacteria</taxon>
        <taxon>Burkholderiales</taxon>
        <taxon>Alcaligenaceae</taxon>
        <taxon>Bordetella</taxon>
    </lineage>
</organism>
<protein>
    <submittedName>
        <fullName evidence="3">Phage protein</fullName>
    </submittedName>
</protein>
<reference evidence="3 4" key="1">
    <citation type="journal article" date="2006" name="J. Bacteriol.">
        <title>Comparison of the genome sequence of the poultry pathogen Bordetella avium with those of B. bronchiseptica, B. pertussis, and B. parapertussis reveals extensive diversity in surface structures associated with host interaction.</title>
        <authorList>
            <person name="Sebaihia M."/>
            <person name="Preston A."/>
            <person name="Maskell D.J."/>
            <person name="Kuzmiak H."/>
            <person name="Connell T.D."/>
            <person name="King N.D."/>
            <person name="Orndorff P.E."/>
            <person name="Miyamoto D.M."/>
            <person name="Thomson N.R."/>
            <person name="Harris D."/>
            <person name="Goble A."/>
            <person name="Lord A."/>
            <person name="Murphy L."/>
            <person name="Quail M.A."/>
            <person name="Rutter S."/>
            <person name="Squares R."/>
            <person name="Squares S."/>
            <person name="Woodward J."/>
            <person name="Parkhill J."/>
            <person name="Temple L.M."/>
        </authorList>
    </citation>
    <scope>NUCLEOTIDE SEQUENCE [LARGE SCALE GENOMIC DNA]</scope>
    <source>
        <strain evidence="3 4">197N</strain>
    </source>
</reference>
<dbReference type="STRING" id="360910.BAV1454"/>
<dbReference type="RefSeq" id="WP_012417130.1">
    <property type="nucleotide sequence ID" value="NC_010645.1"/>
</dbReference>
<evidence type="ECO:0000256" key="1">
    <source>
        <dbReference type="SAM" id="MobiDB-lite"/>
    </source>
</evidence>
<evidence type="ECO:0000313" key="4">
    <source>
        <dbReference type="Proteomes" id="UP000001977"/>
    </source>
</evidence>
<evidence type="ECO:0000313" key="3">
    <source>
        <dbReference type="EMBL" id="CAJ49066.1"/>
    </source>
</evidence>
<dbReference type="HOGENOM" id="CLU_739018_0_0_4"/>
<keyword evidence="4" id="KW-1185">Reference proteome</keyword>
<evidence type="ECO:0000259" key="2">
    <source>
        <dbReference type="PROSITE" id="PS51750"/>
    </source>
</evidence>
<name>Q2L2E4_BORA1</name>
<dbReference type="Proteomes" id="UP000001977">
    <property type="component" value="Chromosome"/>
</dbReference>
<feature type="domain" description="Bro-N" evidence="2">
    <location>
        <begin position="53"/>
        <end position="173"/>
    </location>
</feature>
<dbReference type="PANTHER" id="PTHR36180">
    <property type="entry name" value="DNA-BINDING PROTEIN-RELATED-RELATED"/>
    <property type="match status" value="1"/>
</dbReference>
<dbReference type="SMART" id="SM01040">
    <property type="entry name" value="Bro-N"/>
    <property type="match status" value="1"/>
</dbReference>
<feature type="region of interest" description="Disordered" evidence="1">
    <location>
        <begin position="1"/>
        <end position="33"/>
    </location>
</feature>
<dbReference type="AlphaFoldDB" id="Q2L2E4"/>
<feature type="compositionally biased region" description="Basic and acidic residues" evidence="1">
    <location>
        <begin position="23"/>
        <end position="33"/>
    </location>
</feature>
<gene>
    <name evidence="3" type="ordered locus">BAV1454</name>
</gene>
<sequence length="374" mass="41927">MSSVQQRKTSRQESVAQNALTHAAEEAQADREHEARAILASRKGAQGEVVSLTASVPKNFNFGDHPVRVVVRDCEPWFVATDVCAALDYKNASKAVGDHLDDDERMTIAANESHSNDSNQSLESSCGRGGARSLVIINESGLYALVLRSRKPEARKFAKWVTSEVLPQIRKTGAYLPKEFAVNPGDILTKQQQEVLRQLVKSTVDRMPKAKQGAVAVKMWSKLKAHFGVGYREIPQQEFTEAVSLLTRAATEWKLVEDEPIDVDYLMLHGHNPPAEAFPQDIEDALERKAWEMTREAYELSKEHLRRRVAHEALTGWPKRTLNSELAMRAINAGGLGYALTHLWRKKVEVLEYVINTHLQAVPQLAEHIRRMPG</sequence>
<dbReference type="OrthoDB" id="1042522at2"/>
<proteinExistence type="predicted"/>
<dbReference type="EMBL" id="AM167904">
    <property type="protein sequence ID" value="CAJ49066.1"/>
    <property type="molecule type" value="Genomic_DNA"/>
</dbReference>
<dbReference type="eggNOG" id="COG3617">
    <property type="taxonomic scope" value="Bacteria"/>
</dbReference>
<feature type="compositionally biased region" description="Polar residues" evidence="1">
    <location>
        <begin position="1"/>
        <end position="20"/>
    </location>
</feature>
<accession>Q2L2E4</accession>
<dbReference type="InterPro" id="IPR003497">
    <property type="entry name" value="BRO_N_domain"/>
</dbReference>
<dbReference type="PANTHER" id="PTHR36180:SF2">
    <property type="entry name" value="BRO FAMILY PROTEIN"/>
    <property type="match status" value="1"/>
</dbReference>
<dbReference type="KEGG" id="bav:BAV1454"/>
<dbReference type="PROSITE" id="PS51750">
    <property type="entry name" value="BRO_N"/>
    <property type="match status" value="1"/>
</dbReference>
<dbReference type="Pfam" id="PF02498">
    <property type="entry name" value="Bro-N"/>
    <property type="match status" value="1"/>
</dbReference>